<evidence type="ECO:0000313" key="3">
    <source>
        <dbReference type="EMBL" id="CAH9082953.1"/>
    </source>
</evidence>
<dbReference type="OrthoDB" id="1319769at2759"/>
<comment type="caution">
    <text evidence="3">The sequence shown here is derived from an EMBL/GenBank/DDBJ whole genome shotgun (WGS) entry which is preliminary data.</text>
</comment>
<reference evidence="3" key="1">
    <citation type="submission" date="2022-07" db="EMBL/GenBank/DDBJ databases">
        <authorList>
            <person name="Macas J."/>
            <person name="Novak P."/>
            <person name="Neumann P."/>
        </authorList>
    </citation>
    <scope>NUCLEOTIDE SEQUENCE</scope>
</reference>
<proteinExistence type="predicted"/>
<keyword evidence="4" id="KW-1185">Reference proteome</keyword>
<feature type="coiled-coil region" evidence="1">
    <location>
        <begin position="103"/>
        <end position="137"/>
    </location>
</feature>
<keyword evidence="1" id="KW-0175">Coiled coil</keyword>
<evidence type="ECO:0000313" key="4">
    <source>
        <dbReference type="Proteomes" id="UP001152484"/>
    </source>
</evidence>
<name>A0A9P0Z1I3_CUSEU</name>
<gene>
    <name evidence="3" type="ORF">CEURO_LOCUS8475</name>
</gene>
<dbReference type="Proteomes" id="UP001152484">
    <property type="component" value="Unassembled WGS sequence"/>
</dbReference>
<evidence type="ECO:0000256" key="1">
    <source>
        <dbReference type="SAM" id="Coils"/>
    </source>
</evidence>
<dbReference type="AlphaFoldDB" id="A0A9P0Z1I3"/>
<sequence length="162" mass="18044">MFVEFSNLGPRAEGRYLFGQMSSSMWCSTSLKVPPSFSTLTHWSDLVEAGPLETLKAGVYYHRAFLAAEQEMKRIASDREDSQVLLSAARKLAADLQVCVDQGEKAKADLAEMGERARRLDREIRDLKAKVKVAESAGIRFEKSEGENPPEPYTANTSKITQ</sequence>
<evidence type="ECO:0000256" key="2">
    <source>
        <dbReference type="SAM" id="MobiDB-lite"/>
    </source>
</evidence>
<organism evidence="3 4">
    <name type="scientific">Cuscuta europaea</name>
    <name type="common">European dodder</name>
    <dbReference type="NCBI Taxonomy" id="41803"/>
    <lineage>
        <taxon>Eukaryota</taxon>
        <taxon>Viridiplantae</taxon>
        <taxon>Streptophyta</taxon>
        <taxon>Embryophyta</taxon>
        <taxon>Tracheophyta</taxon>
        <taxon>Spermatophyta</taxon>
        <taxon>Magnoliopsida</taxon>
        <taxon>eudicotyledons</taxon>
        <taxon>Gunneridae</taxon>
        <taxon>Pentapetalae</taxon>
        <taxon>asterids</taxon>
        <taxon>lamiids</taxon>
        <taxon>Solanales</taxon>
        <taxon>Convolvulaceae</taxon>
        <taxon>Cuscuteae</taxon>
        <taxon>Cuscuta</taxon>
        <taxon>Cuscuta subgen. Cuscuta</taxon>
    </lineage>
</organism>
<protein>
    <submittedName>
        <fullName evidence="3">Uncharacterized protein</fullName>
    </submittedName>
</protein>
<feature type="region of interest" description="Disordered" evidence="2">
    <location>
        <begin position="139"/>
        <end position="162"/>
    </location>
</feature>
<dbReference type="EMBL" id="CAMAPE010000016">
    <property type="protein sequence ID" value="CAH9082953.1"/>
    <property type="molecule type" value="Genomic_DNA"/>
</dbReference>
<accession>A0A9P0Z1I3</accession>